<dbReference type="RefSeq" id="XP_031027840.1">
    <property type="nucleotide sequence ID" value="XM_031166091.1"/>
</dbReference>
<feature type="region of interest" description="Disordered" evidence="9">
    <location>
        <begin position="1"/>
        <end position="62"/>
    </location>
</feature>
<keyword evidence="14" id="KW-1185">Reference proteome</keyword>
<dbReference type="Gene3D" id="3.40.47.10">
    <property type="match status" value="1"/>
</dbReference>
<evidence type="ECO:0000313" key="13">
    <source>
        <dbReference type="EMBL" id="TPX38125.1"/>
    </source>
</evidence>
<dbReference type="PROSITE" id="PS00737">
    <property type="entry name" value="THIOLASE_2"/>
    <property type="match status" value="1"/>
</dbReference>
<keyword evidence="6" id="KW-0446">Lipid-binding</keyword>
<dbReference type="NCBIfam" id="NF006102">
    <property type="entry name" value="PRK08256.1"/>
    <property type="match status" value="1"/>
</dbReference>
<protein>
    <recommendedName>
        <fullName evidence="2">propanoyl-CoA C-acyltransferase</fullName>
        <ecNumber evidence="2">2.3.1.176</ecNumber>
    </recommendedName>
    <alternativeName>
        <fullName evidence="8">Propanoyl-CoA C-acyltransferase</fullName>
    </alternativeName>
</protein>
<feature type="compositionally biased region" description="Low complexity" evidence="9">
    <location>
        <begin position="8"/>
        <end position="27"/>
    </location>
</feature>
<dbReference type="Pfam" id="PF00108">
    <property type="entry name" value="Thiolase_N"/>
    <property type="match status" value="1"/>
</dbReference>
<evidence type="ECO:0000256" key="4">
    <source>
        <dbReference type="ARBA" id="ARBA00022679"/>
    </source>
</evidence>
<dbReference type="GO" id="GO:0005777">
    <property type="term" value="C:peroxisome"/>
    <property type="evidence" value="ECO:0007669"/>
    <property type="project" value="UniProtKB-SubCell"/>
</dbReference>
<dbReference type="STRING" id="1806994.A0A507CJU2"/>
<keyword evidence="7" id="KW-0576">Peroxisome</keyword>
<feature type="domain" description="Thiolase N-terminal" evidence="10">
    <location>
        <begin position="158"/>
        <end position="273"/>
    </location>
</feature>
<dbReference type="PANTHER" id="PTHR42870:SF1">
    <property type="entry name" value="NON-SPECIFIC LIPID-TRANSFER PROTEIN-LIKE 2"/>
    <property type="match status" value="1"/>
</dbReference>
<dbReference type="InterPro" id="IPR020615">
    <property type="entry name" value="Thiolase_acyl_enz_int_AS"/>
</dbReference>
<gene>
    <name evidence="13" type="ORF">SmJEL517_g00161</name>
</gene>
<dbReference type="GO" id="GO:0006869">
    <property type="term" value="P:lipid transport"/>
    <property type="evidence" value="ECO:0007669"/>
    <property type="project" value="UniProtKB-KW"/>
</dbReference>
<dbReference type="AlphaFoldDB" id="A0A507CJU2"/>
<dbReference type="PANTHER" id="PTHR42870">
    <property type="entry name" value="ACETYL-COA C-ACETYLTRANSFERASE"/>
    <property type="match status" value="1"/>
</dbReference>
<feature type="region of interest" description="Disordered" evidence="9">
    <location>
        <begin position="599"/>
        <end position="624"/>
    </location>
</feature>
<comment type="subcellular location">
    <subcellularLocation>
        <location evidence="1">Peroxisome</location>
    </subcellularLocation>
</comment>
<dbReference type="CDD" id="cd14361">
    <property type="entry name" value="UBA_HYPK"/>
    <property type="match status" value="1"/>
</dbReference>
<organism evidence="13 14">
    <name type="scientific">Synchytrium microbalum</name>
    <dbReference type="NCBI Taxonomy" id="1806994"/>
    <lineage>
        <taxon>Eukaryota</taxon>
        <taxon>Fungi</taxon>
        <taxon>Fungi incertae sedis</taxon>
        <taxon>Chytridiomycota</taxon>
        <taxon>Chytridiomycota incertae sedis</taxon>
        <taxon>Chytridiomycetes</taxon>
        <taxon>Synchytriales</taxon>
        <taxon>Synchytriaceae</taxon>
        <taxon>Synchytrium</taxon>
    </lineage>
</organism>
<dbReference type="GO" id="GO:0008289">
    <property type="term" value="F:lipid binding"/>
    <property type="evidence" value="ECO:0007669"/>
    <property type="project" value="UniProtKB-KW"/>
</dbReference>
<proteinExistence type="predicted"/>
<sequence length="624" mass="67031">MSKKKSKTTASSASVVAASPASSNPSKEAPPTPSSEDASNEKDDDEQEEVQQGFRGQASKDMKAVTGYLGEEGIGELDQSKLNQAMASMSDLNRKQKAQKTTRDKELDKVVIAAKDVELIMSEMEVTRLVAERSLRENKGSVVETLHMSSARDRKKAYVVGVGMTKFDKPGKQNKKDYPDYGLEAATKALIDAGIRFDEVEMATVGYVFGDSCFGQRTLYQLGLTQIPIQNVNNNCSTGSTALFMARQAVAGGIVDCAMALGFEKMNTGSLGATVFPHLRRPGEVAGKLMNEIYPFDPKAPGAPQTFGKGAMEYMKEHPDSLPAHLDMIAHKNHLQSTLNPYSQFRDSYTIEQVHDARKIFGPLTLLHCSPTSDGAGCAIICSEEFVKKHGLEAQAIEIAAQVMATDSALAFGVNNHPISAQQLAGVDMTRRAANELYKIGKITAQDVDIVELHDCFSANELITYDALGICPPGKAGPWIASGAPYHPKFAPPGSNPVKRVPVNVSGGLISKGHPLGATGLAQCTEMTWQLRGWAGERQVPGVKYALQHNVGLGGAVVCTLYKKGFPDAKPSAVDGRTRLGYNPATEARPITLEQFDQAKSVAGSIGPRPEWPLKSSSESAARL</sequence>
<evidence type="ECO:0000259" key="12">
    <source>
        <dbReference type="Pfam" id="PF22691"/>
    </source>
</evidence>
<evidence type="ECO:0000259" key="10">
    <source>
        <dbReference type="Pfam" id="PF00108"/>
    </source>
</evidence>
<evidence type="ECO:0000256" key="9">
    <source>
        <dbReference type="SAM" id="MobiDB-lite"/>
    </source>
</evidence>
<dbReference type="InterPro" id="IPR055140">
    <property type="entry name" value="Thiolase_C_2"/>
</dbReference>
<dbReference type="EMBL" id="QEAO01000001">
    <property type="protein sequence ID" value="TPX38125.1"/>
    <property type="molecule type" value="Genomic_DNA"/>
</dbReference>
<accession>A0A507CJU2</accession>
<evidence type="ECO:0000313" key="14">
    <source>
        <dbReference type="Proteomes" id="UP000319731"/>
    </source>
</evidence>
<reference evidence="13 14" key="1">
    <citation type="journal article" date="2019" name="Sci. Rep.">
        <title>Comparative genomics of chytrid fungi reveal insights into the obligate biotrophic and pathogenic lifestyle of Synchytrium endobioticum.</title>
        <authorList>
            <person name="van de Vossenberg B.T.L.H."/>
            <person name="Warris S."/>
            <person name="Nguyen H.D.T."/>
            <person name="van Gent-Pelzer M.P.E."/>
            <person name="Joly D.L."/>
            <person name="van de Geest H.C."/>
            <person name="Bonants P.J.M."/>
            <person name="Smith D.S."/>
            <person name="Levesque C.A."/>
            <person name="van der Lee T.A.J."/>
        </authorList>
    </citation>
    <scope>NUCLEOTIDE SEQUENCE [LARGE SCALE GENOMIC DNA]</scope>
    <source>
        <strain evidence="13 14">JEL517</strain>
    </source>
</reference>
<evidence type="ECO:0000256" key="5">
    <source>
        <dbReference type="ARBA" id="ARBA00023055"/>
    </source>
</evidence>
<comment type="caution">
    <text evidence="13">The sequence shown here is derived from an EMBL/GenBank/DDBJ whole genome shotgun (WGS) entry which is preliminary data.</text>
</comment>
<keyword evidence="5" id="KW-0445">Lipid transport</keyword>
<dbReference type="PROSITE" id="PS00098">
    <property type="entry name" value="THIOLASE_1"/>
    <property type="match status" value="1"/>
</dbReference>
<dbReference type="Pfam" id="PF22691">
    <property type="entry name" value="Thiolase_C_1"/>
    <property type="match status" value="1"/>
</dbReference>
<evidence type="ECO:0000256" key="7">
    <source>
        <dbReference type="ARBA" id="ARBA00023140"/>
    </source>
</evidence>
<dbReference type="InterPro" id="IPR020616">
    <property type="entry name" value="Thiolase_N"/>
</dbReference>
<dbReference type="EC" id="2.3.1.176" evidence="2"/>
<feature type="domain" description="Nascent polypeptide-associated complex subunit alpha-like UBA" evidence="11">
    <location>
        <begin position="110"/>
        <end position="147"/>
    </location>
</feature>
<dbReference type="InterPro" id="IPR020613">
    <property type="entry name" value="Thiolase_CS"/>
</dbReference>
<dbReference type="SUPFAM" id="SSF53901">
    <property type="entry name" value="Thiolase-like"/>
    <property type="match status" value="1"/>
</dbReference>
<dbReference type="GeneID" id="42001388"/>
<evidence type="ECO:0000256" key="1">
    <source>
        <dbReference type="ARBA" id="ARBA00004275"/>
    </source>
</evidence>
<dbReference type="GO" id="GO:0016747">
    <property type="term" value="F:acyltransferase activity, transferring groups other than amino-acyl groups"/>
    <property type="evidence" value="ECO:0007669"/>
    <property type="project" value="InterPro"/>
</dbReference>
<evidence type="ECO:0000256" key="3">
    <source>
        <dbReference type="ARBA" id="ARBA00022448"/>
    </source>
</evidence>
<dbReference type="Pfam" id="PF19026">
    <property type="entry name" value="UBA_HYPK"/>
    <property type="match status" value="1"/>
</dbReference>
<feature type="domain" description="Thiolase C-terminal" evidence="12">
    <location>
        <begin position="421"/>
        <end position="553"/>
    </location>
</feature>
<keyword evidence="4" id="KW-0808">Transferase</keyword>
<evidence type="ECO:0000256" key="8">
    <source>
        <dbReference type="ARBA" id="ARBA00032316"/>
    </source>
</evidence>
<dbReference type="OrthoDB" id="285219at2759"/>
<evidence type="ECO:0000259" key="11">
    <source>
        <dbReference type="Pfam" id="PF19026"/>
    </source>
</evidence>
<dbReference type="CDD" id="cd00829">
    <property type="entry name" value="SCP-x_thiolase"/>
    <property type="match status" value="1"/>
</dbReference>
<evidence type="ECO:0000256" key="2">
    <source>
        <dbReference type="ARBA" id="ARBA00012352"/>
    </source>
</evidence>
<dbReference type="Gene3D" id="1.10.8.10">
    <property type="entry name" value="DNA helicase RuvA subunit, C-terminal domain"/>
    <property type="match status" value="1"/>
</dbReference>
<name>A0A507CJU2_9FUNG</name>
<feature type="compositionally biased region" description="Polar residues" evidence="9">
    <location>
        <begin position="615"/>
        <end position="624"/>
    </location>
</feature>
<dbReference type="Proteomes" id="UP000319731">
    <property type="component" value="Unassembled WGS sequence"/>
</dbReference>
<dbReference type="InterPro" id="IPR038922">
    <property type="entry name" value="HYPK_UBA"/>
</dbReference>
<dbReference type="InterPro" id="IPR044034">
    <property type="entry name" value="NAC-like_UBA"/>
</dbReference>
<evidence type="ECO:0000256" key="6">
    <source>
        <dbReference type="ARBA" id="ARBA00023121"/>
    </source>
</evidence>
<dbReference type="InterPro" id="IPR016039">
    <property type="entry name" value="Thiolase-like"/>
</dbReference>
<keyword evidence="3" id="KW-0813">Transport</keyword>